<dbReference type="OrthoDB" id="7595944at2"/>
<dbReference type="KEGG" id="abas:ACPOL_6214"/>
<dbReference type="Proteomes" id="UP000253606">
    <property type="component" value="Chromosome"/>
</dbReference>
<protein>
    <submittedName>
        <fullName evidence="1">Uncharacterized protein</fullName>
    </submittedName>
</protein>
<dbReference type="EMBL" id="CP030840">
    <property type="protein sequence ID" value="AXC15458.1"/>
    <property type="molecule type" value="Genomic_DNA"/>
</dbReference>
<evidence type="ECO:0000313" key="2">
    <source>
        <dbReference type="Proteomes" id="UP000253606"/>
    </source>
</evidence>
<name>A0A2Z5G905_9BACT</name>
<evidence type="ECO:0000313" key="1">
    <source>
        <dbReference type="EMBL" id="AXC15458.1"/>
    </source>
</evidence>
<keyword evidence="2" id="KW-1185">Reference proteome</keyword>
<organism evidence="1 2">
    <name type="scientific">Acidisarcina polymorpha</name>
    <dbReference type="NCBI Taxonomy" id="2211140"/>
    <lineage>
        <taxon>Bacteria</taxon>
        <taxon>Pseudomonadati</taxon>
        <taxon>Acidobacteriota</taxon>
        <taxon>Terriglobia</taxon>
        <taxon>Terriglobales</taxon>
        <taxon>Acidobacteriaceae</taxon>
        <taxon>Acidisarcina</taxon>
    </lineage>
</organism>
<accession>A0A2Z5G905</accession>
<proteinExistence type="predicted"/>
<dbReference type="AlphaFoldDB" id="A0A2Z5G905"/>
<gene>
    <name evidence="1" type="ORF">ACPOL_6214</name>
</gene>
<reference evidence="1 2" key="1">
    <citation type="journal article" date="2018" name="Front. Microbiol.">
        <title>Hydrolytic Capabilities as a Key to Environmental Success: Chitinolytic and Cellulolytic Acidobacteria From Acidic Sub-arctic Soils and Boreal Peatlands.</title>
        <authorList>
            <person name="Belova S.E."/>
            <person name="Ravin N.V."/>
            <person name="Pankratov T.A."/>
            <person name="Rakitin A.L."/>
            <person name="Ivanova A.A."/>
            <person name="Beletsky A.V."/>
            <person name="Mardanov A.V."/>
            <person name="Sinninghe Damste J.S."/>
            <person name="Dedysh S.N."/>
        </authorList>
    </citation>
    <scope>NUCLEOTIDE SEQUENCE [LARGE SCALE GENOMIC DNA]</scope>
    <source>
        <strain evidence="1 2">SBC82</strain>
    </source>
</reference>
<sequence length="266" mass="30937">MKPMFSETNVLITVMTYPHPSHRHQELVCTAGITEAGDWVRLYPIDYRYRPNHQQFKKYQWIRLGLAPRGFGNDERKESRQPDLESIQILGEPLSTDKSWEARRAIIDRLPHHTRIGLGSLYDTDRTSLGIVAPSEILDLTIEPAERDWKPEWQAVLSQFNLFYGQPKALAKLPYKFSYVFRCSDTGVRPHSAMIEDWELGVLFLKEKERLGSEEAAAQSVKKKYLDEICAAGRETRFFMGTVFPYNTWVVIGLYWPPRIQQARLF</sequence>